<proteinExistence type="predicted"/>
<evidence type="ECO:0000256" key="4">
    <source>
        <dbReference type="ARBA" id="ARBA00023163"/>
    </source>
</evidence>
<feature type="region of interest" description="Disordered" evidence="6">
    <location>
        <begin position="121"/>
        <end position="154"/>
    </location>
</feature>
<evidence type="ECO:0000256" key="5">
    <source>
        <dbReference type="ARBA" id="ARBA00023242"/>
    </source>
</evidence>
<keyword evidence="4" id="KW-0804">Transcription</keyword>
<evidence type="ECO:0000313" key="8">
    <source>
        <dbReference type="EMBL" id="CAI6313814.1"/>
    </source>
</evidence>
<sequence>MEEDAGSLTTSEVWESSERCGLCKATKKGCDRGLPKCGRCDRLDHECIYPPSEKPARKKRKPLPRTEGIDKLMVHQGEQWANTDAHTHTSDPHSSLSNSRFEEVFLRLQRLEQQVFASNHSTITPPKSHTEEQAPISLDTPPRSQIEGQTPREITNDNWALKPGLLKTTHVQLVLFGTLSPALKAKNTTCQAVAHQYFRTVGRWLPMISRTKIDNEISAFRQLDSSSRFQLLILAMLLLSDRLDEEYMVTPSDHPYYRACKYFFAHFTALGTPCIEWIQVGMLIALFEHFQCVDNRAPATLGVCIRLAYDLDLDDAVAGQSSCTPGEMTPQSEEMVLTWWGLQRLERYFNMPPTGRLKPLFMPLQHSSDNVNGRSYAGPPVSGFATVDRDTLFASITELEASQRLGQVQMFMRNNCSSPLESIAESGASLLRSIMGYLVMLKVQMRNEVSWAGVAVVLEAALELQLFLLGKNEDVGVDVLRSIHSTLEQMNEVVQHCRVVNGFTEDYMEGLQPTWFSIAYHALRGYHKIRTLDTQSVLPAIELKVGMEYLPTMSKRYRLPGKYLELLAECTEV</sequence>
<name>A0A9W4U9S3_9PLEO</name>
<keyword evidence="2" id="KW-0479">Metal-binding</keyword>
<keyword evidence="5" id="KW-0539">Nucleus</keyword>
<dbReference type="OrthoDB" id="3862662at2759"/>
<evidence type="ECO:0000256" key="1">
    <source>
        <dbReference type="ARBA" id="ARBA00004123"/>
    </source>
</evidence>
<comment type="caution">
    <text evidence="8">The sequence shown here is derived from an EMBL/GenBank/DDBJ whole genome shotgun (WGS) entry which is preliminary data.</text>
</comment>
<dbReference type="Gene3D" id="4.10.240.10">
    <property type="entry name" value="Zn(2)-C6 fungal-type DNA-binding domain"/>
    <property type="match status" value="1"/>
</dbReference>
<dbReference type="InterPro" id="IPR001138">
    <property type="entry name" value="Zn2Cys6_DnaBD"/>
</dbReference>
<dbReference type="AlphaFoldDB" id="A0A9W4U9S3"/>
<accession>A0A9W4U9S3</accession>
<feature type="compositionally biased region" description="Polar residues" evidence="6">
    <location>
        <begin position="142"/>
        <end position="154"/>
    </location>
</feature>
<dbReference type="SUPFAM" id="SSF57701">
    <property type="entry name" value="Zn2/Cys6 DNA-binding domain"/>
    <property type="match status" value="1"/>
</dbReference>
<evidence type="ECO:0000256" key="6">
    <source>
        <dbReference type="SAM" id="MobiDB-lite"/>
    </source>
</evidence>
<evidence type="ECO:0000313" key="9">
    <source>
        <dbReference type="Proteomes" id="UP001152607"/>
    </source>
</evidence>
<dbReference type="PROSITE" id="PS50048">
    <property type="entry name" value="ZN2_CY6_FUNGAL_2"/>
    <property type="match status" value="1"/>
</dbReference>
<dbReference type="Proteomes" id="UP001152607">
    <property type="component" value="Unassembled WGS sequence"/>
</dbReference>
<dbReference type="InterPro" id="IPR036864">
    <property type="entry name" value="Zn2-C6_fun-type_DNA-bd_sf"/>
</dbReference>
<keyword evidence="3" id="KW-0805">Transcription regulation</keyword>
<dbReference type="PANTHER" id="PTHR47338:SF20">
    <property type="entry name" value="ZN(II)2CYS6 TRANSCRIPTION FACTOR (EUROFUNG)"/>
    <property type="match status" value="1"/>
</dbReference>
<dbReference type="CDD" id="cd12148">
    <property type="entry name" value="fungal_TF_MHR"/>
    <property type="match status" value="1"/>
</dbReference>
<dbReference type="GO" id="GO:0005634">
    <property type="term" value="C:nucleus"/>
    <property type="evidence" value="ECO:0007669"/>
    <property type="project" value="UniProtKB-SubCell"/>
</dbReference>
<dbReference type="CDD" id="cd00067">
    <property type="entry name" value="GAL4"/>
    <property type="match status" value="1"/>
</dbReference>
<dbReference type="InterPro" id="IPR050815">
    <property type="entry name" value="TF_fung"/>
</dbReference>
<feature type="domain" description="Zn(2)-C6 fungal-type" evidence="7">
    <location>
        <begin position="19"/>
        <end position="49"/>
    </location>
</feature>
<reference evidence="8" key="1">
    <citation type="submission" date="2023-01" db="EMBL/GenBank/DDBJ databases">
        <authorList>
            <person name="Van Ghelder C."/>
            <person name="Rancurel C."/>
        </authorList>
    </citation>
    <scope>NUCLEOTIDE SEQUENCE</scope>
    <source>
        <strain evidence="8">CNCM I-4278</strain>
    </source>
</reference>
<dbReference type="EMBL" id="CAOQHR010000002">
    <property type="protein sequence ID" value="CAI6313814.1"/>
    <property type="molecule type" value="Genomic_DNA"/>
</dbReference>
<keyword evidence="9" id="KW-1185">Reference proteome</keyword>
<protein>
    <recommendedName>
        <fullName evidence="7">Zn(2)-C6 fungal-type domain-containing protein</fullName>
    </recommendedName>
</protein>
<organism evidence="8 9">
    <name type="scientific">Periconia digitata</name>
    <dbReference type="NCBI Taxonomy" id="1303443"/>
    <lineage>
        <taxon>Eukaryota</taxon>
        <taxon>Fungi</taxon>
        <taxon>Dikarya</taxon>
        <taxon>Ascomycota</taxon>
        <taxon>Pezizomycotina</taxon>
        <taxon>Dothideomycetes</taxon>
        <taxon>Pleosporomycetidae</taxon>
        <taxon>Pleosporales</taxon>
        <taxon>Massarineae</taxon>
        <taxon>Periconiaceae</taxon>
        <taxon>Periconia</taxon>
    </lineage>
</organism>
<gene>
    <name evidence="8" type="ORF">PDIGIT_LOCUS3321</name>
</gene>
<evidence type="ECO:0000259" key="7">
    <source>
        <dbReference type="PROSITE" id="PS50048"/>
    </source>
</evidence>
<dbReference type="GO" id="GO:0008270">
    <property type="term" value="F:zinc ion binding"/>
    <property type="evidence" value="ECO:0007669"/>
    <property type="project" value="InterPro"/>
</dbReference>
<evidence type="ECO:0000256" key="2">
    <source>
        <dbReference type="ARBA" id="ARBA00022723"/>
    </source>
</evidence>
<dbReference type="PANTHER" id="PTHR47338">
    <property type="entry name" value="ZN(II)2CYS6 TRANSCRIPTION FACTOR (EUROFUNG)-RELATED"/>
    <property type="match status" value="1"/>
</dbReference>
<dbReference type="GO" id="GO:0000981">
    <property type="term" value="F:DNA-binding transcription factor activity, RNA polymerase II-specific"/>
    <property type="evidence" value="ECO:0007669"/>
    <property type="project" value="InterPro"/>
</dbReference>
<evidence type="ECO:0000256" key="3">
    <source>
        <dbReference type="ARBA" id="ARBA00023015"/>
    </source>
</evidence>
<comment type="subcellular location">
    <subcellularLocation>
        <location evidence="1">Nucleus</location>
    </subcellularLocation>
</comment>